<dbReference type="SMART" id="SM00419">
    <property type="entry name" value="HTH_CRP"/>
    <property type="match status" value="1"/>
</dbReference>
<dbReference type="PROSITE" id="PS51063">
    <property type="entry name" value="HTH_CRP_2"/>
    <property type="match status" value="1"/>
</dbReference>
<dbReference type="Pfam" id="PF00027">
    <property type="entry name" value="cNMP_binding"/>
    <property type="match status" value="1"/>
</dbReference>
<dbReference type="KEGG" id="spii:G7077_04520"/>
<dbReference type="Gene3D" id="2.60.120.10">
    <property type="entry name" value="Jelly Rolls"/>
    <property type="match status" value="1"/>
</dbReference>
<dbReference type="Pfam" id="PF13545">
    <property type="entry name" value="HTH_Crp_2"/>
    <property type="match status" value="1"/>
</dbReference>
<dbReference type="RefSeq" id="WP_166410669.1">
    <property type="nucleotide sequence ID" value="NZ_CP049869.1"/>
</dbReference>
<dbReference type="Gene3D" id="1.10.10.10">
    <property type="entry name" value="Winged helix-like DNA-binding domain superfamily/Winged helix DNA-binding domain"/>
    <property type="match status" value="1"/>
</dbReference>
<protein>
    <submittedName>
        <fullName evidence="5">Crp/Fnr family transcriptional regulator</fullName>
    </submittedName>
</protein>
<gene>
    <name evidence="5" type="ORF">G7077_04520</name>
</gene>
<dbReference type="InterPro" id="IPR014710">
    <property type="entry name" value="RmlC-like_jellyroll"/>
</dbReference>
<dbReference type="SUPFAM" id="SSF51206">
    <property type="entry name" value="cAMP-binding domain-like"/>
    <property type="match status" value="1"/>
</dbReference>
<dbReference type="InterPro" id="IPR000595">
    <property type="entry name" value="cNMP-bd_dom"/>
</dbReference>
<evidence type="ECO:0000256" key="2">
    <source>
        <dbReference type="ARBA" id="ARBA00023125"/>
    </source>
</evidence>
<name>A0A6G7YNH8_9SPHN</name>
<reference evidence="5 6" key="1">
    <citation type="submission" date="2020-03" db="EMBL/GenBank/DDBJ databases">
        <title>Sphingomonas sp. nov., isolated from fish.</title>
        <authorList>
            <person name="Hyun D.-W."/>
            <person name="Bae J.-W."/>
        </authorList>
    </citation>
    <scope>NUCLEOTIDE SEQUENCE [LARGE SCALE GENOMIC DNA]</scope>
    <source>
        <strain evidence="5 6">HDW15B</strain>
    </source>
</reference>
<dbReference type="InterPro" id="IPR036388">
    <property type="entry name" value="WH-like_DNA-bd_sf"/>
</dbReference>
<dbReference type="InterPro" id="IPR012318">
    <property type="entry name" value="HTH_CRP"/>
</dbReference>
<evidence type="ECO:0000313" key="6">
    <source>
        <dbReference type="Proteomes" id="UP000503222"/>
    </source>
</evidence>
<dbReference type="GO" id="GO:0003677">
    <property type="term" value="F:DNA binding"/>
    <property type="evidence" value="ECO:0007669"/>
    <property type="project" value="UniProtKB-KW"/>
</dbReference>
<dbReference type="InterPro" id="IPR018490">
    <property type="entry name" value="cNMP-bd_dom_sf"/>
</dbReference>
<proteinExistence type="predicted"/>
<dbReference type="AlphaFoldDB" id="A0A6G7YNH8"/>
<evidence type="ECO:0000259" key="4">
    <source>
        <dbReference type="PROSITE" id="PS51063"/>
    </source>
</evidence>
<sequence length="213" mass="23845">MALPSTRRIFERDTYIVREGEPPNNCNLILRGFAFRQKLVSNGARQIISLHIPGEFVDLQNILFDVADDSVQSLGRSEVAVVPKAALTDLFAANPNIRRAAWLDTLVDASVFREWVVNLGRRDARGRIAHLLCELMARLKASGLMDSPVCDFPLTQEQIADATGLTPVHTNRTLQMLRRDGLINLSSSKLTILDWKKLADIGDFNDRYLHHAG</sequence>
<organism evidence="5 6">
    <name type="scientific">Sphingomonas piscis</name>
    <dbReference type="NCBI Taxonomy" id="2714943"/>
    <lineage>
        <taxon>Bacteria</taxon>
        <taxon>Pseudomonadati</taxon>
        <taxon>Pseudomonadota</taxon>
        <taxon>Alphaproteobacteria</taxon>
        <taxon>Sphingomonadales</taxon>
        <taxon>Sphingomonadaceae</taxon>
        <taxon>Sphingomonas</taxon>
    </lineage>
</organism>
<feature type="domain" description="HTH crp-type" evidence="4">
    <location>
        <begin position="122"/>
        <end position="196"/>
    </location>
</feature>
<dbReference type="Proteomes" id="UP000503222">
    <property type="component" value="Chromosome"/>
</dbReference>
<keyword evidence="3" id="KW-0804">Transcription</keyword>
<dbReference type="SUPFAM" id="SSF46785">
    <property type="entry name" value="Winged helix' DNA-binding domain"/>
    <property type="match status" value="1"/>
</dbReference>
<dbReference type="InterPro" id="IPR036390">
    <property type="entry name" value="WH_DNA-bd_sf"/>
</dbReference>
<keyword evidence="2" id="KW-0238">DNA-binding</keyword>
<evidence type="ECO:0000313" key="5">
    <source>
        <dbReference type="EMBL" id="QIK78276.1"/>
    </source>
</evidence>
<evidence type="ECO:0000256" key="1">
    <source>
        <dbReference type="ARBA" id="ARBA00023015"/>
    </source>
</evidence>
<accession>A0A6G7YNH8</accession>
<keyword evidence="1" id="KW-0805">Transcription regulation</keyword>
<dbReference type="CDD" id="cd00038">
    <property type="entry name" value="CAP_ED"/>
    <property type="match status" value="1"/>
</dbReference>
<dbReference type="EMBL" id="CP049869">
    <property type="protein sequence ID" value="QIK78276.1"/>
    <property type="molecule type" value="Genomic_DNA"/>
</dbReference>
<keyword evidence="6" id="KW-1185">Reference proteome</keyword>
<dbReference type="GO" id="GO:0006355">
    <property type="term" value="P:regulation of DNA-templated transcription"/>
    <property type="evidence" value="ECO:0007669"/>
    <property type="project" value="InterPro"/>
</dbReference>
<evidence type="ECO:0000256" key="3">
    <source>
        <dbReference type="ARBA" id="ARBA00023163"/>
    </source>
</evidence>